<proteinExistence type="predicted"/>
<evidence type="ECO:0000313" key="2">
    <source>
        <dbReference type="EMBL" id="CEK75879.1"/>
    </source>
</evidence>
<keyword evidence="1" id="KW-0812">Transmembrane</keyword>
<dbReference type="EMBL" id="HACG01029014">
    <property type="protein sequence ID" value="CEK75879.1"/>
    <property type="molecule type" value="Transcribed_RNA"/>
</dbReference>
<name>A0A0B7A4J2_9EUPU</name>
<sequence length="52" mass="5928">LFIFLFNVKIHYEQTVTTIPKTNNNTFVMTTASVMTAVVMTTISVMTSKKKR</sequence>
<organism evidence="2">
    <name type="scientific">Arion vulgaris</name>
    <dbReference type="NCBI Taxonomy" id="1028688"/>
    <lineage>
        <taxon>Eukaryota</taxon>
        <taxon>Metazoa</taxon>
        <taxon>Spiralia</taxon>
        <taxon>Lophotrochozoa</taxon>
        <taxon>Mollusca</taxon>
        <taxon>Gastropoda</taxon>
        <taxon>Heterobranchia</taxon>
        <taxon>Euthyneura</taxon>
        <taxon>Panpulmonata</taxon>
        <taxon>Eupulmonata</taxon>
        <taxon>Stylommatophora</taxon>
        <taxon>Helicina</taxon>
        <taxon>Arionoidea</taxon>
        <taxon>Arionidae</taxon>
        <taxon>Arion</taxon>
    </lineage>
</organism>
<feature type="transmembrane region" description="Helical" evidence="1">
    <location>
        <begin position="27"/>
        <end position="46"/>
    </location>
</feature>
<evidence type="ECO:0000256" key="1">
    <source>
        <dbReference type="SAM" id="Phobius"/>
    </source>
</evidence>
<keyword evidence="1" id="KW-1133">Transmembrane helix</keyword>
<accession>A0A0B7A4J2</accession>
<reference evidence="2" key="1">
    <citation type="submission" date="2014-12" db="EMBL/GenBank/DDBJ databases">
        <title>Insight into the proteome of Arion vulgaris.</title>
        <authorList>
            <person name="Aradska J."/>
            <person name="Bulat T."/>
            <person name="Smidak R."/>
            <person name="Sarate P."/>
            <person name="Gangsoo J."/>
            <person name="Sialana F."/>
            <person name="Bilban M."/>
            <person name="Lubec G."/>
        </authorList>
    </citation>
    <scope>NUCLEOTIDE SEQUENCE</scope>
    <source>
        <tissue evidence="2">Skin</tissue>
    </source>
</reference>
<protein>
    <submittedName>
        <fullName evidence="2">Uncharacterized protein</fullName>
    </submittedName>
</protein>
<keyword evidence="1" id="KW-0472">Membrane</keyword>
<dbReference type="AlphaFoldDB" id="A0A0B7A4J2"/>
<feature type="non-terminal residue" evidence="2">
    <location>
        <position position="1"/>
    </location>
</feature>
<gene>
    <name evidence="2" type="primary">ORF97437</name>
</gene>